<comment type="caution">
    <text evidence="1">The sequence shown here is derived from an EMBL/GenBank/DDBJ whole genome shotgun (WGS) entry which is preliminary data.</text>
</comment>
<protein>
    <submittedName>
        <fullName evidence="1">Uncharacterized protein</fullName>
    </submittedName>
</protein>
<dbReference type="EMBL" id="LAZR01036964">
    <property type="protein sequence ID" value="KKL23462.1"/>
    <property type="molecule type" value="Genomic_DNA"/>
</dbReference>
<name>A0A0F9CAQ7_9ZZZZ</name>
<reference evidence="1" key="1">
    <citation type="journal article" date="2015" name="Nature">
        <title>Complex archaea that bridge the gap between prokaryotes and eukaryotes.</title>
        <authorList>
            <person name="Spang A."/>
            <person name="Saw J.H."/>
            <person name="Jorgensen S.L."/>
            <person name="Zaremba-Niedzwiedzka K."/>
            <person name="Martijn J."/>
            <person name="Lind A.E."/>
            <person name="van Eijk R."/>
            <person name="Schleper C."/>
            <person name="Guy L."/>
            <person name="Ettema T.J."/>
        </authorList>
    </citation>
    <scope>NUCLEOTIDE SEQUENCE</scope>
</reference>
<dbReference type="AlphaFoldDB" id="A0A0F9CAQ7"/>
<organism evidence="1">
    <name type="scientific">marine sediment metagenome</name>
    <dbReference type="NCBI Taxonomy" id="412755"/>
    <lineage>
        <taxon>unclassified sequences</taxon>
        <taxon>metagenomes</taxon>
        <taxon>ecological metagenomes</taxon>
    </lineage>
</organism>
<feature type="non-terminal residue" evidence="1">
    <location>
        <position position="334"/>
    </location>
</feature>
<accession>A0A0F9CAQ7</accession>
<evidence type="ECO:0000313" key="1">
    <source>
        <dbReference type="EMBL" id="KKL23462.1"/>
    </source>
</evidence>
<proteinExistence type="predicted"/>
<dbReference type="Pfam" id="PF04860">
    <property type="entry name" value="Phage_portal"/>
    <property type="match status" value="1"/>
</dbReference>
<gene>
    <name evidence="1" type="ORF">LCGC14_2425150</name>
</gene>
<sequence length="334" mass="38008">MPDLDITNAVAAGMDTILETAVTPMNTDGASGDKEFFYTNDIWPTLWGYFLENPELKSAELIKTIWNVGKGYTADNRTKVILDHIKGFGKDTFEDILFNMDLISNIGRDSYAEIVRDEKTGIIINLIPFEPNSIRTVYNNKRMIIRYEQIAKLGKVRKILGMKAKTIGEPFKPNEIFTLTNNRLADQVHGISDIESLESTILAELESFDDVRKTVHRQAKPFIIFKLKTDNKAKIDAIVAKIKAIREKSDDLFIPDDENILSWEVIQINPSQVILEWRNDIRNKFYRAILVPQVQVGAGGQGTESDSKIIFVGAEQVVWKRQRYIERQVLAQLG</sequence>
<dbReference type="InterPro" id="IPR006944">
    <property type="entry name" value="Phage/GTA_portal"/>
</dbReference>